<dbReference type="CDD" id="cd06261">
    <property type="entry name" value="TM_PBP2"/>
    <property type="match status" value="1"/>
</dbReference>
<comment type="subcellular location">
    <subcellularLocation>
        <location evidence="1 7">Cell membrane</location>
        <topology evidence="1 7">Multi-pass membrane protein</topology>
    </subcellularLocation>
</comment>
<dbReference type="InterPro" id="IPR000515">
    <property type="entry name" value="MetI-like"/>
</dbReference>
<evidence type="ECO:0000256" key="1">
    <source>
        <dbReference type="ARBA" id="ARBA00004651"/>
    </source>
</evidence>
<dbReference type="InterPro" id="IPR035906">
    <property type="entry name" value="MetI-like_sf"/>
</dbReference>
<feature type="transmembrane region" description="Helical" evidence="7">
    <location>
        <begin position="15"/>
        <end position="37"/>
    </location>
</feature>
<feature type="transmembrane region" description="Helical" evidence="7">
    <location>
        <begin position="80"/>
        <end position="102"/>
    </location>
</feature>
<evidence type="ECO:0000313" key="9">
    <source>
        <dbReference type="EMBL" id="MCY1714374.1"/>
    </source>
</evidence>
<comment type="similarity">
    <text evidence="7">Belongs to the binding-protein-dependent transport system permease family.</text>
</comment>
<dbReference type="PROSITE" id="PS50928">
    <property type="entry name" value="ABC_TM1"/>
    <property type="match status" value="1"/>
</dbReference>
<sequence length="280" mass="31777">MITDFMKAKKIFSRVLYYIFALFLAFLICVPFFWMVVTSIKTNGAVMLLPVEWIPKQPSLDAYRKLFSIENFWSSVANSFYISVFCTVLRILCAAMAAFALAKIKFRGSKVLFSVFITALMIPPQTTFIPLFIIMGKLNLLNNLNAFLFLQMFNAFAIFMLYQKMQTINDAFIEAATIDGAGMWRIFFQIILPLCPGTLATLAILSFMDLWNDYLLPLVLLTDRANYTLPLILNSMQGQYSNQYNLMMAGSLLSIIPILIVYICAQKYFKEGLTVGGVKG</sequence>
<evidence type="ECO:0000256" key="5">
    <source>
        <dbReference type="ARBA" id="ARBA00022989"/>
    </source>
</evidence>
<keyword evidence="3" id="KW-1003">Cell membrane</keyword>
<feature type="transmembrane region" description="Helical" evidence="7">
    <location>
        <begin position="111"/>
        <end position="134"/>
    </location>
</feature>
<evidence type="ECO:0000256" key="2">
    <source>
        <dbReference type="ARBA" id="ARBA00022448"/>
    </source>
</evidence>
<reference evidence="9 10" key="1">
    <citation type="submission" date="2022-11" db="EMBL/GenBank/DDBJ databases">
        <authorList>
            <person name="Caiyu Z."/>
        </authorList>
    </citation>
    <scope>NUCLEOTIDE SEQUENCE [LARGE SCALE GENOMIC DNA]</scope>
    <source>
        <strain evidence="9 10">YR-4</strain>
    </source>
</reference>
<keyword evidence="10" id="KW-1185">Reference proteome</keyword>
<feature type="transmembrane region" description="Helical" evidence="7">
    <location>
        <begin position="140"/>
        <end position="162"/>
    </location>
</feature>
<keyword evidence="5 7" id="KW-1133">Transmembrane helix</keyword>
<dbReference type="PANTHER" id="PTHR43744">
    <property type="entry name" value="ABC TRANSPORTER PERMEASE PROTEIN MG189-RELATED-RELATED"/>
    <property type="match status" value="1"/>
</dbReference>
<organism evidence="9 10">
    <name type="scientific">Caproiciproducens galactitolivorans</name>
    <dbReference type="NCBI Taxonomy" id="642589"/>
    <lineage>
        <taxon>Bacteria</taxon>
        <taxon>Bacillati</taxon>
        <taxon>Bacillota</taxon>
        <taxon>Clostridia</taxon>
        <taxon>Eubacteriales</taxon>
        <taxon>Acutalibacteraceae</taxon>
        <taxon>Caproiciproducens</taxon>
    </lineage>
</organism>
<keyword evidence="6 7" id="KW-0472">Membrane</keyword>
<name>A0ABT4BU31_9FIRM</name>
<dbReference type="Pfam" id="PF00528">
    <property type="entry name" value="BPD_transp_1"/>
    <property type="match status" value="1"/>
</dbReference>
<evidence type="ECO:0000256" key="4">
    <source>
        <dbReference type="ARBA" id="ARBA00022692"/>
    </source>
</evidence>
<evidence type="ECO:0000256" key="6">
    <source>
        <dbReference type="ARBA" id="ARBA00023136"/>
    </source>
</evidence>
<keyword evidence="4 7" id="KW-0812">Transmembrane</keyword>
<feature type="transmembrane region" description="Helical" evidence="7">
    <location>
        <begin position="183"/>
        <end position="208"/>
    </location>
</feature>
<dbReference type="Proteomes" id="UP001082703">
    <property type="component" value="Unassembled WGS sequence"/>
</dbReference>
<evidence type="ECO:0000256" key="7">
    <source>
        <dbReference type="RuleBase" id="RU363032"/>
    </source>
</evidence>
<protein>
    <submittedName>
        <fullName evidence="9">Carbohydrate ABC transporter permease</fullName>
    </submittedName>
</protein>
<evidence type="ECO:0000313" key="10">
    <source>
        <dbReference type="Proteomes" id="UP001082703"/>
    </source>
</evidence>
<dbReference type="PANTHER" id="PTHR43744:SF12">
    <property type="entry name" value="ABC TRANSPORTER PERMEASE PROTEIN MG189-RELATED"/>
    <property type="match status" value="1"/>
</dbReference>
<evidence type="ECO:0000259" key="8">
    <source>
        <dbReference type="PROSITE" id="PS50928"/>
    </source>
</evidence>
<dbReference type="EMBL" id="JAPOHA010000008">
    <property type="protein sequence ID" value="MCY1714374.1"/>
    <property type="molecule type" value="Genomic_DNA"/>
</dbReference>
<dbReference type="SUPFAM" id="SSF161098">
    <property type="entry name" value="MetI-like"/>
    <property type="match status" value="1"/>
</dbReference>
<evidence type="ECO:0000256" key="3">
    <source>
        <dbReference type="ARBA" id="ARBA00022475"/>
    </source>
</evidence>
<comment type="caution">
    <text evidence="9">The sequence shown here is derived from an EMBL/GenBank/DDBJ whole genome shotgun (WGS) entry which is preliminary data.</text>
</comment>
<feature type="domain" description="ABC transmembrane type-1" evidence="8">
    <location>
        <begin position="76"/>
        <end position="265"/>
    </location>
</feature>
<feature type="transmembrane region" description="Helical" evidence="7">
    <location>
        <begin position="244"/>
        <end position="265"/>
    </location>
</feature>
<dbReference type="Gene3D" id="1.10.3720.10">
    <property type="entry name" value="MetI-like"/>
    <property type="match status" value="1"/>
</dbReference>
<keyword evidence="2 7" id="KW-0813">Transport</keyword>
<accession>A0ABT4BU31</accession>
<proteinExistence type="inferred from homology"/>
<gene>
    <name evidence="9" type="ORF">OUY18_08905</name>
</gene>
<dbReference type="RefSeq" id="WP_268058426.1">
    <property type="nucleotide sequence ID" value="NZ_JAPOHA010000008.1"/>
</dbReference>